<dbReference type="GO" id="GO:0015627">
    <property type="term" value="C:type II protein secretion system complex"/>
    <property type="evidence" value="ECO:0007669"/>
    <property type="project" value="InterPro"/>
</dbReference>
<dbReference type="InterPro" id="IPR045584">
    <property type="entry name" value="Pilin-like"/>
</dbReference>
<comment type="caution">
    <text evidence="13">The sequence shown here is derived from an EMBL/GenBank/DDBJ whole genome shotgun (WGS) entry which is preliminary data.</text>
</comment>
<reference evidence="13 14" key="1">
    <citation type="submission" date="2018-08" db="EMBL/GenBank/DDBJ databases">
        <title>Lysobacter sp. zong2l5, whole genome shotgun sequence.</title>
        <authorList>
            <person name="Zhang X."/>
            <person name="Feng G."/>
            <person name="Zhu H."/>
        </authorList>
    </citation>
    <scope>NUCLEOTIDE SEQUENCE [LARGE SCALE GENOMIC DNA]</scope>
    <source>
        <strain evidence="14">zong2l5</strain>
    </source>
</reference>
<keyword evidence="14" id="KW-1185">Reference proteome</keyword>
<gene>
    <name evidence="13" type="ORF">DX914_09245</name>
</gene>
<protein>
    <recommendedName>
        <fullName evidence="2">Type II secretion system protein H</fullName>
    </recommendedName>
    <alternativeName>
        <fullName evidence="10">General secretion pathway protein H</fullName>
    </alternativeName>
</protein>
<evidence type="ECO:0000256" key="9">
    <source>
        <dbReference type="ARBA" id="ARBA00025772"/>
    </source>
</evidence>
<feature type="domain" description="General secretion pathway GspH" evidence="12">
    <location>
        <begin position="45"/>
        <end position="165"/>
    </location>
</feature>
<dbReference type="Gene3D" id="3.55.40.10">
    <property type="entry name" value="minor pseudopilin epsh domain"/>
    <property type="match status" value="1"/>
</dbReference>
<dbReference type="Pfam" id="PF07963">
    <property type="entry name" value="N_methyl"/>
    <property type="match status" value="1"/>
</dbReference>
<dbReference type="OrthoDB" id="6120962at2"/>
<comment type="subcellular location">
    <subcellularLocation>
        <location evidence="1">Cell inner membrane</location>
        <topology evidence="1">Single-pass membrane protein</topology>
    </subcellularLocation>
</comment>
<evidence type="ECO:0000256" key="3">
    <source>
        <dbReference type="ARBA" id="ARBA00022475"/>
    </source>
</evidence>
<evidence type="ECO:0000256" key="11">
    <source>
        <dbReference type="SAM" id="Phobius"/>
    </source>
</evidence>
<evidence type="ECO:0000256" key="5">
    <source>
        <dbReference type="ARBA" id="ARBA00022519"/>
    </source>
</evidence>
<organism evidence="13 14">
    <name type="scientific">Lysobacter silvisoli</name>
    <dbReference type="NCBI Taxonomy" id="2293254"/>
    <lineage>
        <taxon>Bacteria</taxon>
        <taxon>Pseudomonadati</taxon>
        <taxon>Pseudomonadota</taxon>
        <taxon>Gammaproteobacteria</taxon>
        <taxon>Lysobacterales</taxon>
        <taxon>Lysobacteraceae</taxon>
        <taxon>Lysobacter</taxon>
    </lineage>
</organism>
<dbReference type="InterPro" id="IPR022346">
    <property type="entry name" value="T2SS_GspH"/>
</dbReference>
<evidence type="ECO:0000259" key="12">
    <source>
        <dbReference type="Pfam" id="PF12019"/>
    </source>
</evidence>
<comment type="similarity">
    <text evidence="9">Belongs to the GSP H family.</text>
</comment>
<keyword evidence="7 11" id="KW-1133">Transmembrane helix</keyword>
<keyword evidence="6 11" id="KW-0812">Transmembrane</keyword>
<dbReference type="NCBIfam" id="TIGR02532">
    <property type="entry name" value="IV_pilin_GFxxxE"/>
    <property type="match status" value="1"/>
</dbReference>
<evidence type="ECO:0000256" key="6">
    <source>
        <dbReference type="ARBA" id="ARBA00022692"/>
    </source>
</evidence>
<dbReference type="SUPFAM" id="SSF54523">
    <property type="entry name" value="Pili subunits"/>
    <property type="match status" value="1"/>
</dbReference>
<evidence type="ECO:0000256" key="10">
    <source>
        <dbReference type="ARBA" id="ARBA00030775"/>
    </source>
</evidence>
<keyword evidence="3" id="KW-1003">Cell membrane</keyword>
<dbReference type="InterPro" id="IPR012902">
    <property type="entry name" value="N_methyl_site"/>
</dbReference>
<evidence type="ECO:0000256" key="4">
    <source>
        <dbReference type="ARBA" id="ARBA00022481"/>
    </source>
</evidence>
<dbReference type="Pfam" id="PF12019">
    <property type="entry name" value="GspH"/>
    <property type="match status" value="1"/>
</dbReference>
<sequence length="175" mass="18869">MHAQRSQGFTLVELLIAISIVAILLAWAWPSFQDSLRSNRVATSANELIATMSLARSEALRSPQGGRVCTSEDGLRCGGDWSKGWIVWTDRNADGAPAGDEVMRYVPAPAQVDLSASANAGSATQFRFDARGRVADGNAREFVLQPQQCQSGAEQVRRIVLAATGQLRLRRAACP</sequence>
<keyword evidence="5" id="KW-0997">Cell inner membrane</keyword>
<accession>A0A371K5N8</accession>
<keyword evidence="8 11" id="KW-0472">Membrane</keyword>
<dbReference type="EMBL" id="QTSU01000001">
    <property type="protein sequence ID" value="RDZ29253.1"/>
    <property type="molecule type" value="Genomic_DNA"/>
</dbReference>
<dbReference type="GO" id="GO:0015628">
    <property type="term" value="P:protein secretion by the type II secretion system"/>
    <property type="evidence" value="ECO:0007669"/>
    <property type="project" value="InterPro"/>
</dbReference>
<evidence type="ECO:0000313" key="13">
    <source>
        <dbReference type="EMBL" id="RDZ29253.1"/>
    </source>
</evidence>
<name>A0A371K5N8_9GAMM</name>
<dbReference type="GO" id="GO:0005886">
    <property type="term" value="C:plasma membrane"/>
    <property type="evidence" value="ECO:0007669"/>
    <property type="project" value="UniProtKB-SubCell"/>
</dbReference>
<dbReference type="PROSITE" id="PS00409">
    <property type="entry name" value="PROKAR_NTER_METHYL"/>
    <property type="match status" value="1"/>
</dbReference>
<evidence type="ECO:0000256" key="2">
    <source>
        <dbReference type="ARBA" id="ARBA00021549"/>
    </source>
</evidence>
<dbReference type="RefSeq" id="WP_115858690.1">
    <property type="nucleotide sequence ID" value="NZ_QTSU01000001.1"/>
</dbReference>
<keyword evidence="4" id="KW-0488">Methylation</keyword>
<evidence type="ECO:0000256" key="1">
    <source>
        <dbReference type="ARBA" id="ARBA00004377"/>
    </source>
</evidence>
<evidence type="ECO:0000256" key="8">
    <source>
        <dbReference type="ARBA" id="ARBA00023136"/>
    </source>
</evidence>
<feature type="transmembrane region" description="Helical" evidence="11">
    <location>
        <begin position="12"/>
        <end position="30"/>
    </location>
</feature>
<evidence type="ECO:0000256" key="7">
    <source>
        <dbReference type="ARBA" id="ARBA00022989"/>
    </source>
</evidence>
<proteinExistence type="inferred from homology"/>
<dbReference type="AlphaFoldDB" id="A0A371K5N8"/>
<evidence type="ECO:0000313" key="14">
    <source>
        <dbReference type="Proteomes" id="UP000264492"/>
    </source>
</evidence>
<dbReference type="Proteomes" id="UP000264492">
    <property type="component" value="Unassembled WGS sequence"/>
</dbReference>